<organism evidence="2 3">
    <name type="scientific">Peteryoungia algae</name>
    <dbReference type="NCBI Taxonomy" id="2919917"/>
    <lineage>
        <taxon>Bacteria</taxon>
        <taxon>Pseudomonadati</taxon>
        <taxon>Pseudomonadota</taxon>
        <taxon>Alphaproteobacteria</taxon>
        <taxon>Hyphomicrobiales</taxon>
        <taxon>Rhizobiaceae</taxon>
        <taxon>Peteryoungia</taxon>
    </lineage>
</organism>
<feature type="transmembrane region" description="Helical" evidence="1">
    <location>
        <begin position="26"/>
        <end position="46"/>
    </location>
</feature>
<evidence type="ECO:0000313" key="2">
    <source>
        <dbReference type="EMBL" id="MCJ8240683.1"/>
    </source>
</evidence>
<evidence type="ECO:0000313" key="3">
    <source>
        <dbReference type="Proteomes" id="UP001522662"/>
    </source>
</evidence>
<feature type="transmembrane region" description="Helical" evidence="1">
    <location>
        <begin position="309"/>
        <end position="331"/>
    </location>
</feature>
<reference evidence="2 3" key="1">
    <citation type="submission" date="2022-03" db="EMBL/GenBank/DDBJ databases">
        <title>Rhizobium SSM4.3 sp. nov., isolated from Sediment (Gouqi Island).</title>
        <authorList>
            <person name="Chen G."/>
        </authorList>
    </citation>
    <scope>NUCLEOTIDE SEQUENCE [LARGE SCALE GENOMIC DNA]</scope>
    <source>
        <strain evidence="2 3">SSM4.3</strain>
        <plasmid evidence="2">unnamed</plasmid>
    </source>
</reference>
<feature type="transmembrane region" description="Helical" evidence="1">
    <location>
        <begin position="366"/>
        <end position="388"/>
    </location>
</feature>
<dbReference type="Pfam" id="PF05940">
    <property type="entry name" value="NnrS"/>
    <property type="match status" value="1"/>
</dbReference>
<feature type="transmembrane region" description="Helical" evidence="1">
    <location>
        <begin position="343"/>
        <end position="360"/>
    </location>
</feature>
<feature type="transmembrane region" description="Helical" evidence="1">
    <location>
        <begin position="182"/>
        <end position="202"/>
    </location>
</feature>
<evidence type="ECO:0000256" key="1">
    <source>
        <dbReference type="SAM" id="Phobius"/>
    </source>
</evidence>
<keyword evidence="1" id="KW-0472">Membrane</keyword>
<accession>A0ABT0D5K2</accession>
<dbReference type="EMBL" id="JALAYX010000007">
    <property type="protein sequence ID" value="MCJ8240683.1"/>
    <property type="molecule type" value="Genomic_DNA"/>
</dbReference>
<feature type="transmembrane region" description="Helical" evidence="1">
    <location>
        <begin position="121"/>
        <end position="142"/>
    </location>
</feature>
<keyword evidence="1" id="KW-0812">Transmembrane</keyword>
<comment type="caution">
    <text evidence="2">The sequence shown here is derived from an EMBL/GenBank/DDBJ whole genome shotgun (WGS) entry which is preliminary data.</text>
</comment>
<feature type="transmembrane region" description="Helical" evidence="1">
    <location>
        <begin position="96"/>
        <end position="115"/>
    </location>
</feature>
<keyword evidence="1" id="KW-1133">Transmembrane helix</keyword>
<gene>
    <name evidence="2" type="ORF">MKJ03_20305</name>
</gene>
<dbReference type="InterPro" id="IPR010266">
    <property type="entry name" value="NnrS"/>
</dbReference>
<feature type="transmembrane region" description="Helical" evidence="1">
    <location>
        <begin position="280"/>
        <end position="303"/>
    </location>
</feature>
<protein>
    <submittedName>
        <fullName evidence="2">NnrS family protein</fullName>
    </submittedName>
</protein>
<dbReference type="RefSeq" id="WP_245137999.1">
    <property type="nucleotide sequence ID" value="NZ_CP128477.1"/>
</dbReference>
<feature type="transmembrane region" description="Helical" evidence="1">
    <location>
        <begin position="149"/>
        <end position="170"/>
    </location>
</feature>
<keyword evidence="2" id="KW-0614">Plasmid</keyword>
<geneLocation type="plasmid" evidence="2">
    <name>unnamed</name>
</geneLocation>
<sequence>MSVLPAIRMLPSPDLARAMSAEGLRLMFPLAALHAALWPFLWVVVWSLDLPFASSSLPGHWHAQEMLVGSFGGALLGFLTSALPEWTDTQRLSGRPLFLLAALWASARVLGFLAVEKGWLLGLLFDQAWMLFLLAYVLRLAWIRKTTDLLGFTLFVIAYATAAASLRIAMALESYELAECSIRILGLSLLGLLGLALARITVPVTNLILDPTEKTSPYRPHPGRVHLAAGLTMLVIVAEAATLSDAVRGYLMLAAGAAFLDRVAEGFVGREGFSLELGGLWMSSALAGTGLVTCGLSLAGLPLPWLGGLHLALMGGLSLGVLQVLSIAGLLHTGQPLRFSRTTKLSILLLVLSVLVRILPEFTPSLALPFGPHGLASTLFSLSFFLWAKAYIPLLWSPETVDQERC</sequence>
<proteinExistence type="predicted"/>
<keyword evidence="3" id="KW-1185">Reference proteome</keyword>
<name>A0ABT0D5K2_9HYPH</name>
<feature type="transmembrane region" description="Helical" evidence="1">
    <location>
        <begin position="66"/>
        <end position="84"/>
    </location>
</feature>
<dbReference type="Proteomes" id="UP001522662">
    <property type="component" value="Unassembled WGS sequence"/>
</dbReference>